<dbReference type="InParanoid" id="A0A0H2S0N2"/>
<gene>
    <name evidence="1" type="ORF">SCHPADRAFT_938830</name>
</gene>
<dbReference type="AlphaFoldDB" id="A0A0H2S0N2"/>
<evidence type="ECO:0000313" key="1">
    <source>
        <dbReference type="EMBL" id="KLO15353.1"/>
    </source>
</evidence>
<dbReference type="STRING" id="27342.A0A0H2S0N2"/>
<reference evidence="1 2" key="1">
    <citation type="submission" date="2015-04" db="EMBL/GenBank/DDBJ databases">
        <title>Complete genome sequence of Schizopora paradoxa KUC8140, a cosmopolitan wood degrader in East Asia.</title>
        <authorList>
            <consortium name="DOE Joint Genome Institute"/>
            <person name="Min B."/>
            <person name="Park H."/>
            <person name="Jang Y."/>
            <person name="Kim J.-J."/>
            <person name="Kim K.H."/>
            <person name="Pangilinan J."/>
            <person name="Lipzen A."/>
            <person name="Riley R."/>
            <person name="Grigoriev I.V."/>
            <person name="Spatafora J.W."/>
            <person name="Choi I.-G."/>
        </authorList>
    </citation>
    <scope>NUCLEOTIDE SEQUENCE [LARGE SCALE GENOMIC DNA]</scope>
    <source>
        <strain evidence="1 2">KUC8140</strain>
    </source>
</reference>
<dbReference type="OrthoDB" id="3365698at2759"/>
<accession>A0A0H2S0N2</accession>
<evidence type="ECO:0000313" key="2">
    <source>
        <dbReference type="Proteomes" id="UP000053477"/>
    </source>
</evidence>
<sequence>MPFDEALALGSERWSELLSRARKTTRRLKHIVDTLSGLSSAIQREFEAATTSFNTVSKIHGLITLPNELLARIFNYVVNWDEKLIIPTRTRAAVGLSHVCRYFRDTAISCTQLWTNVSSCGDDDITTLCLSRSKRVPLNVRLVTRVDEISPHPDDFGLVCDPLAQELFSHSKRWGQLEIRTEVNRSFHDVVTKSLDIGKIFRELDVPLLRSLHILRNSADRDEPNLLNSLLEGWRTPNLRYLTTNRYLPLRLAGAENLESFDVTLEVDSVNLTDTVKALSRMTSLEEFHLTFIPPQIFVPIVVTDERACLPNVRHLRIGLSGLEVIHTQSRNLLQALFAALSFPGSTDLHLDLSGVIRDDHECVSIDKQVMWLFQHPNTLSRVERFCLEASDFFDFNRGHFSVDIPFGKLPSLKELELYCNTRLIPCDYSPGDTISLALERLIIRTTEIGMLAIAPFTTSVLRGLKEVGKWESFRELVIINTGQQACDFLGTRYATKSFVGDAALQWCIYGVPDIPTFN</sequence>
<organism evidence="1 2">
    <name type="scientific">Schizopora paradoxa</name>
    <dbReference type="NCBI Taxonomy" id="27342"/>
    <lineage>
        <taxon>Eukaryota</taxon>
        <taxon>Fungi</taxon>
        <taxon>Dikarya</taxon>
        <taxon>Basidiomycota</taxon>
        <taxon>Agaricomycotina</taxon>
        <taxon>Agaricomycetes</taxon>
        <taxon>Hymenochaetales</taxon>
        <taxon>Schizoporaceae</taxon>
        <taxon>Schizopora</taxon>
    </lineage>
</organism>
<name>A0A0H2S0N2_9AGAM</name>
<dbReference type="EMBL" id="KQ085931">
    <property type="protein sequence ID" value="KLO15353.1"/>
    <property type="molecule type" value="Genomic_DNA"/>
</dbReference>
<dbReference type="SUPFAM" id="SSF52047">
    <property type="entry name" value="RNI-like"/>
    <property type="match status" value="1"/>
</dbReference>
<keyword evidence="2" id="KW-1185">Reference proteome</keyword>
<protein>
    <recommendedName>
        <fullName evidence="3">F-box domain-containing protein</fullName>
    </recommendedName>
</protein>
<dbReference type="Proteomes" id="UP000053477">
    <property type="component" value="Unassembled WGS sequence"/>
</dbReference>
<evidence type="ECO:0008006" key="3">
    <source>
        <dbReference type="Google" id="ProtNLM"/>
    </source>
</evidence>
<proteinExistence type="predicted"/>
<dbReference type="Gene3D" id="1.20.1280.50">
    <property type="match status" value="1"/>
</dbReference>